<dbReference type="InterPro" id="IPR008638">
    <property type="entry name" value="FhaB/CdiA-like_TPS"/>
</dbReference>
<dbReference type="InterPro" id="IPR012334">
    <property type="entry name" value="Pectin_lyas_fold"/>
</dbReference>
<evidence type="ECO:0000259" key="3">
    <source>
        <dbReference type="SMART" id="SM00912"/>
    </source>
</evidence>
<feature type="transmembrane region" description="Helical" evidence="2">
    <location>
        <begin position="12"/>
        <end position="33"/>
    </location>
</feature>
<reference evidence="4" key="2">
    <citation type="submission" date="2022-10" db="EMBL/GenBank/DDBJ databases">
        <authorList>
            <person name="Ngo T.-E."/>
        </authorList>
    </citation>
    <scope>NUCLEOTIDE SEQUENCE</scope>
    <source>
        <strain evidence="4">JHB</strain>
    </source>
</reference>
<name>A0A9Q9SSY8_MOOP1</name>
<feature type="compositionally biased region" description="Basic residues" evidence="1">
    <location>
        <begin position="2461"/>
        <end position="2471"/>
    </location>
</feature>
<feature type="compositionally biased region" description="Polar residues" evidence="1">
    <location>
        <begin position="2472"/>
        <end position="2483"/>
    </location>
</feature>
<feature type="region of interest" description="Disordered" evidence="1">
    <location>
        <begin position="2154"/>
        <end position="2173"/>
    </location>
</feature>
<dbReference type="SUPFAM" id="SSF51126">
    <property type="entry name" value="Pectin lyase-like"/>
    <property type="match status" value="12"/>
</dbReference>
<dbReference type="EMBL" id="CP017708">
    <property type="protein sequence ID" value="WAN69085.1"/>
    <property type="molecule type" value="Genomic_DNA"/>
</dbReference>
<protein>
    <submittedName>
        <fullName evidence="4">Filamentous hemagglutinin N-terminal domain-containing protein</fullName>
    </submittedName>
</protein>
<accession>A0A9Q9SSY8</accession>
<dbReference type="InterPro" id="IPR011050">
    <property type="entry name" value="Pectin_lyase_fold/virulence"/>
</dbReference>
<reference evidence="4" key="1">
    <citation type="journal article" date="2017" name="Proc. Natl. Acad. Sci. U.S.A.">
        <title>Comparative genomics uncovers the prolific and distinctive metabolic potential of the cyanobacterial genus Moorea.</title>
        <authorList>
            <person name="Leao T."/>
            <person name="Castelao G."/>
            <person name="Korobeynikov A."/>
            <person name="Monroe E.A."/>
            <person name="Podell S."/>
            <person name="Glukhov E."/>
            <person name="Allen E.E."/>
            <person name="Gerwick W.H."/>
            <person name="Gerwick L."/>
        </authorList>
    </citation>
    <scope>NUCLEOTIDE SEQUENCE</scope>
    <source>
        <strain evidence="4">JHB</strain>
    </source>
</reference>
<dbReference type="Proteomes" id="UP000176944">
    <property type="component" value="Chromosome"/>
</dbReference>
<dbReference type="Pfam" id="PF05860">
    <property type="entry name" value="TPS"/>
    <property type="match status" value="1"/>
</dbReference>
<dbReference type="SMART" id="SM00912">
    <property type="entry name" value="Haemagg_act"/>
    <property type="match status" value="1"/>
</dbReference>
<keyword evidence="2" id="KW-1133">Transmembrane helix</keyword>
<keyword evidence="2" id="KW-0472">Membrane</keyword>
<feature type="region of interest" description="Disordered" evidence="1">
    <location>
        <begin position="2459"/>
        <end position="2487"/>
    </location>
</feature>
<evidence type="ECO:0000313" key="4">
    <source>
        <dbReference type="EMBL" id="WAN69085.1"/>
    </source>
</evidence>
<evidence type="ECO:0000256" key="2">
    <source>
        <dbReference type="SAM" id="Phobius"/>
    </source>
</evidence>
<evidence type="ECO:0000256" key="1">
    <source>
        <dbReference type="SAM" id="MobiDB-lite"/>
    </source>
</evidence>
<feature type="compositionally biased region" description="Polar residues" evidence="1">
    <location>
        <begin position="2154"/>
        <end position="2165"/>
    </location>
</feature>
<keyword evidence="2" id="KW-0812">Transmembrane</keyword>
<feature type="domain" description="Filamentous haemagglutinin FhaB/tRNA nuclease CdiA-like TPS" evidence="3">
    <location>
        <begin position="56"/>
        <end position="162"/>
    </location>
</feature>
<proteinExistence type="predicted"/>
<dbReference type="NCBIfam" id="TIGR01901">
    <property type="entry name" value="adhes_NPXG"/>
    <property type="match status" value="1"/>
</dbReference>
<organism evidence="4">
    <name type="scientific">Moorena producens (strain JHB)</name>
    <dbReference type="NCBI Taxonomy" id="1454205"/>
    <lineage>
        <taxon>Bacteria</taxon>
        <taxon>Bacillati</taxon>
        <taxon>Cyanobacteriota</taxon>
        <taxon>Cyanophyceae</taxon>
        <taxon>Coleofasciculales</taxon>
        <taxon>Coleofasciculaceae</taxon>
        <taxon>Moorena</taxon>
    </lineage>
</organism>
<dbReference type="Gene3D" id="2.160.20.10">
    <property type="entry name" value="Single-stranded right-handed beta-helix, Pectin lyase-like"/>
    <property type="match status" value="8"/>
</dbReference>
<gene>
    <name evidence="4" type="ORF">BJP36_42780</name>
</gene>
<sequence length="2535" mass="258879">MTNRQSKPSTRGLGILPLTEGAITLIGSVVMAFSGNYALAQITPDQTLGNFSSVVTPNLTIRGEPGDLIEGGAARGTNLFHSFQDFNVGQLQRVYFANPAGIDNILSRVTGSNISNILGTLGVDGGANLFLLNPNGIVFGQNARLDVAGSFFASTANSLVFNNGTEFSATNPEAPPLLSINITPGLQYGLNHPKPSQITNAGYLVVGQDLTLAAGQLDLQGQLIAGGDLTLHGEDTVQIRDSIGQPFIAAAGGKLLIQGNQGVDIFALNHPDSGLFSGGDLVLRSQNTVAGDAHYWSGGSFRIEQLDGSLGDLFSPDDPIIRSVGDVSFNSYLGTSLHIVAGGAVEIGSVIITGNETGTEGIDFISEAITLSNGTVVDINGQAEATLDVRAGVDPNQVGIPGLTGKQFLDIFNGNIFFGRPTITNTATSADIKIGTIAFTNLNDLLAGKVLLTNQYKPNPSLAGDIEVSATLDFLAPNLAIQNGEVSKGGSVTIDSRGSITLNGIVNTIAIPSNDSSNPFSGNGGDVTFLANDNITLNPGSFIASAGIEGGKITLNSGSNFLLNDAGVVTLTTGETGADKSGNLIVNAPESVTLINREGSGFSNLGELVTNFTNSNLVERLLRVFNGSGLATVTTGPGNSGDLTINTRTLSIQNQAQNQESRSLAGAATVTLRDSSGNSGNLTVNAESVDIVGNETAPFIPTPNERVALAIRAIPTGLTTATNSTGKAGDLTVNTQRLTIENGAGVTTATVNRRLDNAKDGGNLTINATESVTLSGKVTLASATLNSGDAGELKVTTPTLTLEKGAVIASDTTGSGNAGELTIKTEKLLVRDGSRIGAATGNSGTGANITVIASDLVELVGTAVDDENNVVPSGIFANSQFINDEINPLGDAGSINIETEKLIVRDGAVVSSSTEAAGAGGTITIDVNTLEITTGGQLRTTAFGDGRAGNITLNIDNRVVIANPNSGLLAETEGAGAGGTITINTQDLTLQDEAQISASTSGTGTSGNIVVENADSVQLADNSSISTEVKAGAEVNPSPGQEVGNINLKTRSLTLTNDSDIIASTSGLGNAGSITIQDAQQVNLDLNSSISTAVNTGAVGNGGNIDLKTESLSLDHTSTIEASTAGTGNAGSIKIPDADSVNLDRNSSISTAVNSGADAEKAGNIDLKTRSLTLTNDSDIIASTSGLGNAGSITIQDAQQVNLDLNSSISTAVNTGAVGNGGNIDLKTESLSLDHTSTIEASTAGTGNAGSITIPDTEEVNLNRNSSISTAVNTGAVAKKPSNIAIKTRSLTLNNDSDITASTSGLGNAGSITIQEAQQVDLDRNSSISTAVNFGADGDGGNVDIETKFLSLDHTSTIEASTAGTGNAGSITIPDTEEVSLNRNSSISTAVNSGADAEKAGNIDLKTRSLTLTNESQITASTSGLGNAGSITIQDAQQVNLDLNSSISTAVNTGAVGNGGNIDLKTESLSLDHTSTIEASTAGIGNAGSITIPDTEEVSLNRNSSISTAVNTGAVAQKEQDSNIDIKTRSLTLTNESQITASTSGLGNAGSITIQDAQQVNLDLNSSISTAVNTGAVGNGGNIDLKTESLSLDHTSKIEASTAGTGNAGSIKIPDTEEVSLNRNSSISTAVNSGADAEKAGNIDLKTRSLTLTNESQITASTSGLGNAGSITIQEAQQVNLDHNSSISTAVNTGAVGNGGNIDLKTESLSLDHTSKIEASTASFGNAGSITIPDADSVNLVRNSSISTAVNSGAVGNGGNIDLKTQSLTLNDSDITASTSGKGDAGQIQVRDAQQVNLDRNSSISTEVNFGAVAEKASNIDIKTRTLSLSNESEITASTSGKGDAGSIFIQDAQKVNLDHNSSISTAVNTGAVGNGGNIDLKTESLSLDHTSKIEASTAGTGDAGSITIPDAEEVDLVRNSSISTAVNTGADGNGGNVDLKTRSLTLNDSDIIASTSGKGDAGQIQVRDAQQVNLDRNSSISTEVNFGAVAEKASNIDIKTRTLTLNNDSDITASTSGKGNAGSITIQDAQQVDLDLNSSISTAVNTGAVGNGGNVDIETKSLSLDHTSKIEASTAGTGDAGSITIPDANEVSLNRNSSISTAVNTGAVGKGGNVDIKTRSLTLTNDSEITSSTAGDGDAGNITLRAEQVTIQGESQVSATTSRVTDTDRGKGGNIKIIEANRFEATDGGNVRTTTEGTEQAGNITLEVRDDITLAGAGSGLFANTTRDSRGDGGNIFVDPRTVTIRDEAKIAVDSQGTGKGGSITLEAGTLTLDNQAELSAETASDQGGNITLTIDELLFLRRESKISTTAGTAQAGGDGGNITINAPFILGIRQENSDITANAFEGNGGNITITTQGIIGLEFREKLTPLSDITASSEFGVDGTVNINAPQIDPSRGLSELPTDVIDVSQLIEKNLCAAGEGSEFIATGRGGLPVSPNETLNPNATWDDWRITEQPQTRIRRRRSRSRQHQLQINQPQTNKPKPKQIVEAQGWVIGANGEVILTAHPVIVTPKGTWLHQVDCPMLHQTFKQLR</sequence>